<sequence length="114" mass="13455">MLTSRKDNPANFPLVVSAITEEERLKQERMKDVLLLLEQLVEREEVTVKKILDCLYDVGSINLINKKFSTRPLNRMMKWIAKLTRPAFRVVALYWFKKNCPQLITDWLGTKVKF</sequence>
<keyword evidence="2" id="KW-1185">Reference proteome</keyword>
<evidence type="ECO:0000313" key="1">
    <source>
        <dbReference type="EMBL" id="PSF34234.1"/>
    </source>
</evidence>
<dbReference type="Proteomes" id="UP000239001">
    <property type="component" value="Unassembled WGS sequence"/>
</dbReference>
<organism evidence="1 2">
    <name type="scientific">Aphanothece hegewaldii CCALA 016</name>
    <dbReference type="NCBI Taxonomy" id="2107694"/>
    <lineage>
        <taxon>Bacteria</taxon>
        <taxon>Bacillati</taxon>
        <taxon>Cyanobacteriota</taxon>
        <taxon>Cyanophyceae</taxon>
        <taxon>Oscillatoriophycideae</taxon>
        <taxon>Chroococcales</taxon>
        <taxon>Aphanothecaceae</taxon>
        <taxon>Aphanothece</taxon>
    </lineage>
</organism>
<protein>
    <submittedName>
        <fullName evidence="1">Uncharacterized protein</fullName>
    </submittedName>
</protein>
<dbReference type="AlphaFoldDB" id="A0A2T1LTI7"/>
<proteinExistence type="predicted"/>
<accession>A0A2T1LTI7</accession>
<evidence type="ECO:0000313" key="2">
    <source>
        <dbReference type="Proteomes" id="UP000239001"/>
    </source>
</evidence>
<dbReference type="EMBL" id="PXOH01000027">
    <property type="protein sequence ID" value="PSF34234.1"/>
    <property type="molecule type" value="Genomic_DNA"/>
</dbReference>
<dbReference type="OrthoDB" id="484274at2"/>
<reference evidence="1 2" key="2">
    <citation type="submission" date="2018-03" db="EMBL/GenBank/DDBJ databases">
        <authorList>
            <person name="Keele B.F."/>
        </authorList>
    </citation>
    <scope>NUCLEOTIDE SEQUENCE [LARGE SCALE GENOMIC DNA]</scope>
    <source>
        <strain evidence="1 2">CCALA 016</strain>
    </source>
</reference>
<dbReference type="RefSeq" id="WP_106458516.1">
    <property type="nucleotide sequence ID" value="NZ_PXOH01000027.1"/>
</dbReference>
<comment type="caution">
    <text evidence="1">The sequence shown here is derived from an EMBL/GenBank/DDBJ whole genome shotgun (WGS) entry which is preliminary data.</text>
</comment>
<name>A0A2T1LTI7_9CHRO</name>
<gene>
    <name evidence="1" type="ORF">C7H19_19080</name>
</gene>
<reference evidence="1 2" key="1">
    <citation type="submission" date="2018-03" db="EMBL/GenBank/DDBJ databases">
        <title>The ancient ancestry and fast evolution of plastids.</title>
        <authorList>
            <person name="Moore K.R."/>
            <person name="Magnabosco C."/>
            <person name="Momper L."/>
            <person name="Gold D.A."/>
            <person name="Bosak T."/>
            <person name="Fournier G.P."/>
        </authorList>
    </citation>
    <scope>NUCLEOTIDE SEQUENCE [LARGE SCALE GENOMIC DNA]</scope>
    <source>
        <strain evidence="1 2">CCALA 016</strain>
    </source>
</reference>